<protein>
    <submittedName>
        <fullName evidence="1">Unnamed protein product</fullName>
    </submittedName>
</protein>
<sequence>MQSIKNTVLSKVFPSPLNQISKNTGISIATPDHETVTLISNRNHAKFDTAVTDHQSLYNYWVSHPDVLLKAVSKVNAEYSSASVKKAVPKTQEDKEFESYLTDITLKSINLTVAPLLKTVDDAVVIQSLPSLAFDAEKTVEYVSKLLASLPTAGQSLLSPSSSSTALPLTSGSSSNKFKNIIIALPTTYQSMQAAKEIKSKYNVRISASLVYTKAQALLAIESQVDFIELFVNSLESFTGTSNASLPSSDSYVKLPLDKHTGFKFASELNDYLDHLRTAEDEAFKASKSAPKSSPTPAATKPKASTDSDETIVKDGEGETAKETEGDNNGSALAKEPTKVDDKAPAVPPKDEESKPKEASSKDDDKKKEEVKKGDEKKEEKKDEKKEEKKDDKEEDDEDKKLEEESDEDEEAAEGASAAVPTNSAIKRTRTVTNVVRANSKKVISSTQHVLKDAKGNISKYTPNTAALKENIKKSTTSTTPVYVKKTIPKLIASGVSDLTEVYGLVGVADQLSLSDSMWRKLSGYHFGKNGSSKSIQWTPKPEDVKKAKELEAKEAA</sequence>
<keyword evidence="2" id="KW-1185">Reference proteome</keyword>
<dbReference type="EMBL" id="BSXS01004005">
    <property type="protein sequence ID" value="GME82327.1"/>
    <property type="molecule type" value="Genomic_DNA"/>
</dbReference>
<comment type="caution">
    <text evidence="1">The sequence shown here is derived from an EMBL/GenBank/DDBJ whole genome shotgun (WGS) entry which is preliminary data.</text>
</comment>
<gene>
    <name evidence="1" type="ORF">Amon02_000545200</name>
</gene>
<name>A0ACB5T6P3_AMBMO</name>
<dbReference type="Proteomes" id="UP001165064">
    <property type="component" value="Unassembled WGS sequence"/>
</dbReference>
<evidence type="ECO:0000313" key="2">
    <source>
        <dbReference type="Proteomes" id="UP001165064"/>
    </source>
</evidence>
<organism evidence="1 2">
    <name type="scientific">Ambrosiozyma monospora</name>
    <name type="common">Yeast</name>
    <name type="synonym">Endomycopsis monosporus</name>
    <dbReference type="NCBI Taxonomy" id="43982"/>
    <lineage>
        <taxon>Eukaryota</taxon>
        <taxon>Fungi</taxon>
        <taxon>Dikarya</taxon>
        <taxon>Ascomycota</taxon>
        <taxon>Saccharomycotina</taxon>
        <taxon>Pichiomycetes</taxon>
        <taxon>Pichiales</taxon>
        <taxon>Pichiaceae</taxon>
        <taxon>Ambrosiozyma</taxon>
    </lineage>
</organism>
<accession>A0ACB5T6P3</accession>
<evidence type="ECO:0000313" key="1">
    <source>
        <dbReference type="EMBL" id="GME82327.1"/>
    </source>
</evidence>
<reference evidence="1" key="1">
    <citation type="submission" date="2023-04" db="EMBL/GenBank/DDBJ databases">
        <title>Ambrosiozyma monospora NBRC 10751.</title>
        <authorList>
            <person name="Ichikawa N."/>
            <person name="Sato H."/>
            <person name="Tonouchi N."/>
        </authorList>
    </citation>
    <scope>NUCLEOTIDE SEQUENCE</scope>
    <source>
        <strain evidence="1">NBRC 10751</strain>
    </source>
</reference>
<proteinExistence type="predicted"/>